<dbReference type="PANTHER" id="PTHR11136:SF0">
    <property type="entry name" value="DIHYDROFOLATE SYNTHETASE-RELATED"/>
    <property type="match status" value="1"/>
</dbReference>
<comment type="function">
    <text evidence="2">Functions in two distinct reactions of the de novo folate biosynthetic pathway. Catalyzes the addition of a glutamate residue to dihydropteroate (7,8-dihydropteroate or H2Pte) to form dihydrofolate (7,8-dihydrofolate monoglutamate or H2Pte-Glu). Also catalyzes successive additions of L-glutamate to tetrahydrofolate or 10-formyltetrahydrofolate or 5,10-methylenetetrahydrofolate, leading to folylpolyglutamate derivatives.</text>
</comment>
<dbReference type="GO" id="GO:0046872">
    <property type="term" value="F:metal ion binding"/>
    <property type="evidence" value="ECO:0007669"/>
    <property type="project" value="UniProtKB-KW"/>
</dbReference>
<keyword evidence="11" id="KW-0479">Metal-binding</keyword>
<name>A0A177LSU0_METMH</name>
<dbReference type="GO" id="GO:0005737">
    <property type="term" value="C:cytoplasm"/>
    <property type="evidence" value="ECO:0007669"/>
    <property type="project" value="TreeGrafter"/>
</dbReference>
<comment type="caution">
    <text evidence="26">The sequence shown here is derived from an EMBL/GenBank/DDBJ whole genome shotgun (WGS) entry which is preliminary data.</text>
</comment>
<dbReference type="GO" id="GO:0046656">
    <property type="term" value="P:folic acid biosynthetic process"/>
    <property type="evidence" value="ECO:0007669"/>
    <property type="project" value="UniProtKB-KW"/>
</dbReference>
<dbReference type="NCBIfam" id="TIGR01499">
    <property type="entry name" value="folC"/>
    <property type="match status" value="1"/>
</dbReference>
<feature type="domain" description="Mur ligase central" evidence="25">
    <location>
        <begin position="48"/>
        <end position="262"/>
    </location>
</feature>
<keyword evidence="12 23" id="KW-0547">Nucleotide-binding</keyword>
<comment type="subunit">
    <text evidence="6">Monomer.</text>
</comment>
<evidence type="ECO:0000256" key="3">
    <source>
        <dbReference type="ARBA" id="ARBA00004799"/>
    </source>
</evidence>
<evidence type="ECO:0000256" key="23">
    <source>
        <dbReference type="PIRNR" id="PIRNR001563"/>
    </source>
</evidence>
<evidence type="ECO:0000256" key="2">
    <source>
        <dbReference type="ARBA" id="ARBA00002714"/>
    </source>
</evidence>
<reference evidence="26 27" key="1">
    <citation type="submission" date="2016-03" db="EMBL/GenBank/DDBJ databases">
        <authorList>
            <person name="Ploux O."/>
        </authorList>
    </citation>
    <scope>NUCLEOTIDE SEQUENCE [LARGE SCALE GENOMIC DNA]</scope>
    <source>
        <strain evidence="26 27">R-45363</strain>
    </source>
</reference>
<dbReference type="RefSeq" id="WP_064010837.1">
    <property type="nucleotide sequence ID" value="NZ_LUUG01000134.1"/>
</dbReference>
<evidence type="ECO:0000256" key="19">
    <source>
        <dbReference type="ARBA" id="ARBA00047493"/>
    </source>
</evidence>
<sequence>MTRFDSLQAWLDWQEKLHPRPIDLGLGRVAGVYRQLNPEQKKPLTITVAGTNGKGSCVAFLEAIYRAAGYRVGAYTSPHILRYNERIRIDGESVDDALICEAFARIDAARGETSLSYFEFGTLAALSIFADADLDIQLLEVGLGGRLDAVNIVDPDAAIVTTIALDHVDWLGHTEEAIGREKAGIFRPGVAAIIGDQQGPRSVVEVAEQVGAIALQMGSAFTYQKRLDDWEWRSADTQISRLPPPAFKGEHQYRNASAAIMAIKALQSLLAVSDDAIRQGLQSAQLSGRFQLVAGSPRILLDVGHNPQAVQTLIDYLHEYFPEVRIHAVFAMMRDKDIAGVLNMMRDKVTTWYLAPLVNPRAASADMLETIFQQQGLDNVRSGFADFTEAFQAARQTARQDELLLIFGSFFLVSEYLSKFS</sequence>
<dbReference type="EMBL" id="LUUG01000134">
    <property type="protein sequence ID" value="OAH96313.1"/>
    <property type="molecule type" value="Genomic_DNA"/>
</dbReference>
<organism evidence="26 27">
    <name type="scientific">Methylomonas methanica</name>
    <dbReference type="NCBI Taxonomy" id="421"/>
    <lineage>
        <taxon>Bacteria</taxon>
        <taxon>Pseudomonadati</taxon>
        <taxon>Pseudomonadota</taxon>
        <taxon>Gammaproteobacteria</taxon>
        <taxon>Methylococcales</taxon>
        <taxon>Methylococcaceae</taxon>
        <taxon>Methylomonas</taxon>
    </lineage>
</organism>
<dbReference type="InterPro" id="IPR004101">
    <property type="entry name" value="Mur_ligase_C"/>
</dbReference>
<dbReference type="PIRSF" id="PIRSF001563">
    <property type="entry name" value="Folylpolyglu_synth"/>
    <property type="match status" value="1"/>
</dbReference>
<evidence type="ECO:0000256" key="6">
    <source>
        <dbReference type="ARBA" id="ARBA00011245"/>
    </source>
</evidence>
<dbReference type="PANTHER" id="PTHR11136">
    <property type="entry name" value="FOLYLPOLYGLUTAMATE SYNTHASE-RELATED"/>
    <property type="match status" value="1"/>
</dbReference>
<dbReference type="InterPro" id="IPR036615">
    <property type="entry name" value="Mur_ligase_C_dom_sf"/>
</dbReference>
<evidence type="ECO:0000259" key="24">
    <source>
        <dbReference type="Pfam" id="PF02875"/>
    </source>
</evidence>
<gene>
    <name evidence="26" type="ORF">A1332_22935</name>
</gene>
<dbReference type="NCBIfam" id="NF008101">
    <property type="entry name" value="PRK10846.1"/>
    <property type="match status" value="1"/>
</dbReference>
<evidence type="ECO:0000259" key="25">
    <source>
        <dbReference type="Pfam" id="PF08245"/>
    </source>
</evidence>
<dbReference type="SUPFAM" id="SSF53244">
    <property type="entry name" value="MurD-like peptide ligases, peptide-binding domain"/>
    <property type="match status" value="1"/>
</dbReference>
<keyword evidence="13 23" id="KW-0067">ATP-binding</keyword>
<evidence type="ECO:0000256" key="16">
    <source>
        <dbReference type="ARBA" id="ARBA00030048"/>
    </source>
</evidence>
<dbReference type="EC" id="6.3.2.12" evidence="7"/>
<comment type="similarity">
    <text evidence="5 23">Belongs to the folylpolyglutamate synthase family.</text>
</comment>
<dbReference type="OrthoDB" id="9809356at2"/>
<dbReference type="GO" id="GO:0046654">
    <property type="term" value="P:tetrahydrofolate biosynthetic process"/>
    <property type="evidence" value="ECO:0007669"/>
    <property type="project" value="UniProtKB-UniPathway"/>
</dbReference>
<feature type="domain" description="Mur ligase C-terminal" evidence="24">
    <location>
        <begin position="288"/>
        <end position="410"/>
    </location>
</feature>
<dbReference type="GO" id="GO:0008841">
    <property type="term" value="F:dihydrofolate synthase activity"/>
    <property type="evidence" value="ECO:0007669"/>
    <property type="project" value="UniProtKB-EC"/>
</dbReference>
<dbReference type="Proteomes" id="UP000078090">
    <property type="component" value="Unassembled WGS sequence"/>
</dbReference>
<dbReference type="EC" id="6.3.2.17" evidence="8"/>
<evidence type="ECO:0000313" key="27">
    <source>
        <dbReference type="Proteomes" id="UP000078090"/>
    </source>
</evidence>
<evidence type="ECO:0000256" key="9">
    <source>
        <dbReference type="ARBA" id="ARBA00019357"/>
    </source>
</evidence>
<proteinExistence type="inferred from homology"/>
<evidence type="ECO:0000256" key="15">
    <source>
        <dbReference type="ARBA" id="ARBA00022909"/>
    </source>
</evidence>
<evidence type="ECO:0000256" key="21">
    <source>
        <dbReference type="ARBA" id="ARBA00049035"/>
    </source>
</evidence>
<dbReference type="Pfam" id="PF02875">
    <property type="entry name" value="Mur_ligase_C"/>
    <property type="match status" value="1"/>
</dbReference>
<comment type="cofactor">
    <cofactor evidence="1">
        <name>Mg(2+)</name>
        <dbReference type="ChEBI" id="CHEBI:18420"/>
    </cofactor>
</comment>
<evidence type="ECO:0000256" key="18">
    <source>
        <dbReference type="ARBA" id="ARBA00032510"/>
    </source>
</evidence>
<keyword evidence="10 23" id="KW-0436">Ligase</keyword>
<accession>A0A177LSU0</accession>
<evidence type="ECO:0000256" key="1">
    <source>
        <dbReference type="ARBA" id="ARBA00001946"/>
    </source>
</evidence>
<evidence type="ECO:0000256" key="4">
    <source>
        <dbReference type="ARBA" id="ARBA00005150"/>
    </source>
</evidence>
<comment type="catalytic activity">
    <reaction evidence="21">
        <text>(6R)-5,10-methylenetetrahydrofolyl-(gamma-L-Glu)(n) + L-glutamate + ATP = (6R)-5,10-methylenetetrahydrofolyl-(gamma-L-Glu)(n+1) + ADP + phosphate + H(+)</text>
        <dbReference type="Rhea" id="RHEA:51912"/>
        <dbReference type="Rhea" id="RHEA-COMP:13257"/>
        <dbReference type="Rhea" id="RHEA-COMP:13258"/>
        <dbReference type="ChEBI" id="CHEBI:15378"/>
        <dbReference type="ChEBI" id="CHEBI:29985"/>
        <dbReference type="ChEBI" id="CHEBI:30616"/>
        <dbReference type="ChEBI" id="CHEBI:43474"/>
        <dbReference type="ChEBI" id="CHEBI:136572"/>
        <dbReference type="ChEBI" id="CHEBI:456216"/>
        <dbReference type="EC" id="6.3.2.17"/>
    </reaction>
</comment>
<comment type="catalytic activity">
    <reaction evidence="22">
        <text>7,8-dihydropteroate + L-glutamate + ATP = 7,8-dihydrofolate + ADP + phosphate + H(+)</text>
        <dbReference type="Rhea" id="RHEA:23584"/>
        <dbReference type="ChEBI" id="CHEBI:15378"/>
        <dbReference type="ChEBI" id="CHEBI:17839"/>
        <dbReference type="ChEBI" id="CHEBI:29985"/>
        <dbReference type="ChEBI" id="CHEBI:30616"/>
        <dbReference type="ChEBI" id="CHEBI:43474"/>
        <dbReference type="ChEBI" id="CHEBI:57451"/>
        <dbReference type="ChEBI" id="CHEBI:456216"/>
        <dbReference type="EC" id="6.3.2.12"/>
    </reaction>
</comment>
<dbReference type="AlphaFoldDB" id="A0A177LSU0"/>
<dbReference type="GO" id="GO:0005524">
    <property type="term" value="F:ATP binding"/>
    <property type="evidence" value="ECO:0007669"/>
    <property type="project" value="UniProtKB-KW"/>
</dbReference>
<dbReference type="UniPathway" id="UPA00077">
    <property type="reaction ID" value="UER00157"/>
</dbReference>
<evidence type="ECO:0000256" key="11">
    <source>
        <dbReference type="ARBA" id="ARBA00022723"/>
    </source>
</evidence>
<dbReference type="InterPro" id="IPR036565">
    <property type="entry name" value="Mur-like_cat_sf"/>
</dbReference>
<comment type="pathway">
    <text evidence="3">Cofactor biosynthesis; tetrahydrofolate biosynthesis; 7,8-dihydrofolate from 2-amino-4-hydroxy-6-hydroxymethyl-7,8-dihydropteridine diphosphate and 4-aminobenzoate: step 2/2.</text>
</comment>
<keyword evidence="15" id="KW-0289">Folate biosynthesis</keyword>
<evidence type="ECO:0000256" key="5">
    <source>
        <dbReference type="ARBA" id="ARBA00008276"/>
    </source>
</evidence>
<evidence type="ECO:0000256" key="14">
    <source>
        <dbReference type="ARBA" id="ARBA00022842"/>
    </source>
</evidence>
<dbReference type="Gene3D" id="3.90.190.20">
    <property type="entry name" value="Mur ligase, C-terminal domain"/>
    <property type="match status" value="1"/>
</dbReference>
<keyword evidence="14" id="KW-0460">Magnesium</keyword>
<protein>
    <recommendedName>
        <fullName evidence="9">Dihydrofolate synthase/folylpolyglutamate synthase</fullName>
        <ecNumber evidence="7">6.3.2.12</ecNumber>
        <ecNumber evidence="8">6.3.2.17</ecNumber>
    </recommendedName>
    <alternativeName>
        <fullName evidence="18">Folylpoly-gamma-glutamate synthetase-dihydrofolate synthetase</fullName>
    </alternativeName>
    <alternativeName>
        <fullName evidence="16">Folylpolyglutamate synthetase</fullName>
    </alternativeName>
    <alternativeName>
        <fullName evidence="17">Tetrahydrofolylpolyglutamate synthase</fullName>
    </alternativeName>
</protein>
<dbReference type="GO" id="GO:0004326">
    <property type="term" value="F:tetrahydrofolylpolyglutamate synthase activity"/>
    <property type="evidence" value="ECO:0007669"/>
    <property type="project" value="UniProtKB-EC"/>
</dbReference>
<evidence type="ECO:0000256" key="20">
    <source>
        <dbReference type="ARBA" id="ARBA00047808"/>
    </source>
</evidence>
<evidence type="ECO:0000256" key="17">
    <source>
        <dbReference type="ARBA" id="ARBA00030592"/>
    </source>
</evidence>
<comment type="catalytic activity">
    <reaction evidence="19">
        <text>(6S)-5,6,7,8-tetrahydrofolyl-(gamma-L-Glu)(n) + L-glutamate + ATP = (6S)-5,6,7,8-tetrahydrofolyl-(gamma-L-Glu)(n+1) + ADP + phosphate + H(+)</text>
        <dbReference type="Rhea" id="RHEA:10580"/>
        <dbReference type="Rhea" id="RHEA-COMP:14738"/>
        <dbReference type="Rhea" id="RHEA-COMP:14740"/>
        <dbReference type="ChEBI" id="CHEBI:15378"/>
        <dbReference type="ChEBI" id="CHEBI:29985"/>
        <dbReference type="ChEBI" id="CHEBI:30616"/>
        <dbReference type="ChEBI" id="CHEBI:43474"/>
        <dbReference type="ChEBI" id="CHEBI:141005"/>
        <dbReference type="ChEBI" id="CHEBI:456216"/>
        <dbReference type="EC" id="6.3.2.17"/>
    </reaction>
</comment>
<comment type="catalytic activity">
    <reaction evidence="20">
        <text>10-formyltetrahydrofolyl-(gamma-L-Glu)(n) + L-glutamate + ATP = 10-formyltetrahydrofolyl-(gamma-L-Glu)(n+1) + ADP + phosphate + H(+)</text>
        <dbReference type="Rhea" id="RHEA:51904"/>
        <dbReference type="Rhea" id="RHEA-COMP:13088"/>
        <dbReference type="Rhea" id="RHEA-COMP:14300"/>
        <dbReference type="ChEBI" id="CHEBI:15378"/>
        <dbReference type="ChEBI" id="CHEBI:29985"/>
        <dbReference type="ChEBI" id="CHEBI:30616"/>
        <dbReference type="ChEBI" id="CHEBI:43474"/>
        <dbReference type="ChEBI" id="CHEBI:134413"/>
        <dbReference type="ChEBI" id="CHEBI:456216"/>
        <dbReference type="EC" id="6.3.2.17"/>
    </reaction>
</comment>
<evidence type="ECO:0000256" key="13">
    <source>
        <dbReference type="ARBA" id="ARBA00022840"/>
    </source>
</evidence>
<dbReference type="FunFam" id="3.40.1190.10:FF:000004">
    <property type="entry name" value="Dihydrofolate synthase/folylpolyglutamate synthase"/>
    <property type="match status" value="1"/>
</dbReference>
<dbReference type="InterPro" id="IPR001645">
    <property type="entry name" value="Folylpolyglutamate_synth"/>
</dbReference>
<dbReference type="Pfam" id="PF08245">
    <property type="entry name" value="Mur_ligase_M"/>
    <property type="match status" value="1"/>
</dbReference>
<dbReference type="Gene3D" id="3.40.1190.10">
    <property type="entry name" value="Mur-like, catalytic domain"/>
    <property type="match status" value="1"/>
</dbReference>
<dbReference type="InterPro" id="IPR013221">
    <property type="entry name" value="Mur_ligase_cen"/>
</dbReference>
<evidence type="ECO:0000256" key="12">
    <source>
        <dbReference type="ARBA" id="ARBA00022741"/>
    </source>
</evidence>
<evidence type="ECO:0000256" key="22">
    <source>
        <dbReference type="ARBA" id="ARBA00049161"/>
    </source>
</evidence>
<evidence type="ECO:0000256" key="10">
    <source>
        <dbReference type="ARBA" id="ARBA00022598"/>
    </source>
</evidence>
<evidence type="ECO:0000313" key="26">
    <source>
        <dbReference type="EMBL" id="OAH96313.1"/>
    </source>
</evidence>
<evidence type="ECO:0000256" key="7">
    <source>
        <dbReference type="ARBA" id="ARBA00013023"/>
    </source>
</evidence>
<comment type="pathway">
    <text evidence="4">Cofactor biosynthesis; tetrahydrofolylpolyglutamate biosynthesis.</text>
</comment>
<dbReference type="SUPFAM" id="SSF53623">
    <property type="entry name" value="MurD-like peptide ligases, catalytic domain"/>
    <property type="match status" value="1"/>
</dbReference>
<evidence type="ECO:0000256" key="8">
    <source>
        <dbReference type="ARBA" id="ARBA00013025"/>
    </source>
</evidence>